<comment type="caution">
    <text evidence="1">The sequence shown here is derived from an EMBL/GenBank/DDBJ whole genome shotgun (WGS) entry which is preliminary data.</text>
</comment>
<evidence type="ECO:0000313" key="2">
    <source>
        <dbReference type="Proteomes" id="UP001519296"/>
    </source>
</evidence>
<name>A0ABS5B206_9STRE</name>
<gene>
    <name evidence="1" type="ORF">C4K46_02770</name>
</gene>
<protein>
    <submittedName>
        <fullName evidence="1">Uncharacterized protein</fullName>
    </submittedName>
</protein>
<organism evidence="1 2">
    <name type="scientific">Streptococcus oricebi</name>
    <dbReference type="NCBI Taxonomy" id="1547447"/>
    <lineage>
        <taxon>Bacteria</taxon>
        <taxon>Bacillati</taxon>
        <taxon>Bacillota</taxon>
        <taxon>Bacilli</taxon>
        <taxon>Lactobacillales</taxon>
        <taxon>Streptococcaceae</taxon>
        <taxon>Streptococcus</taxon>
    </lineage>
</organism>
<dbReference type="Proteomes" id="UP001519296">
    <property type="component" value="Unassembled WGS sequence"/>
</dbReference>
<sequence>MEILILNTIIPLFHCNKEEILEELLNKRLVISRHQDDADWGGEGMYFWDNKANANYWKSIKGGNTGIIKCYISFDDENELLDLTDLEHERRIDKLIKLVSKQKKYPSLAMGSRGKKIDFYCDKLGIKLVKFFAKYPHTPNTDLISSNSSSKKERLTNQIKAIYCIKKGNDSLFQIVCKM</sequence>
<keyword evidence="2" id="KW-1185">Reference proteome</keyword>
<proteinExistence type="predicted"/>
<accession>A0ABS5B206</accession>
<dbReference type="EMBL" id="PRDG01000002">
    <property type="protein sequence ID" value="MBP2622857.1"/>
    <property type="molecule type" value="Genomic_DNA"/>
</dbReference>
<reference evidence="1 2" key="1">
    <citation type="submission" date="2018-02" db="EMBL/GenBank/DDBJ databases">
        <title>Draft genome sequence of Streptococcus oricebi CCUG 70868T type strain.</title>
        <authorList>
            <person name="Mendez V."/>
            <person name="Salva-Serra F."/>
            <person name="Jaen-Luchoro D."/>
            <person name="Gonzales-Siles L."/>
            <person name="Karlsson R."/>
            <person name="Engstrom-Jakobsson H."/>
            <person name="Busquets A."/>
            <person name="Gomila M."/>
            <person name="Pineiro-Iglesias B."/>
            <person name="Bennasar-Figueras A."/>
            <person name="Seeger M."/>
            <person name="Moore E."/>
        </authorList>
    </citation>
    <scope>NUCLEOTIDE SEQUENCE [LARGE SCALE GENOMIC DNA]</scope>
    <source>
        <strain evidence="1 2">CCUG 70868</strain>
    </source>
</reference>
<evidence type="ECO:0000313" key="1">
    <source>
        <dbReference type="EMBL" id="MBP2622857.1"/>
    </source>
</evidence>